<reference evidence="1 2" key="1">
    <citation type="submission" date="2023-07" db="EMBL/GenBank/DDBJ databases">
        <title>Sorghum-associated microbial communities from plants grown in Nebraska, USA.</title>
        <authorList>
            <person name="Schachtman D."/>
        </authorList>
    </citation>
    <scope>NUCLEOTIDE SEQUENCE [LARGE SCALE GENOMIC DNA]</scope>
    <source>
        <strain evidence="1 2">DS2154</strain>
    </source>
</reference>
<comment type="caution">
    <text evidence="1">The sequence shown here is derived from an EMBL/GenBank/DDBJ whole genome shotgun (WGS) entry which is preliminary data.</text>
</comment>
<dbReference type="RefSeq" id="WP_310033297.1">
    <property type="nucleotide sequence ID" value="NZ_JAVDRL010000010.1"/>
</dbReference>
<accession>A0ABU1N2M7</accession>
<dbReference type="EMBL" id="JAVDRL010000010">
    <property type="protein sequence ID" value="MDR6532684.1"/>
    <property type="molecule type" value="Genomic_DNA"/>
</dbReference>
<evidence type="ECO:0008006" key="3">
    <source>
        <dbReference type="Google" id="ProtNLM"/>
    </source>
</evidence>
<keyword evidence="2" id="KW-1185">Reference proteome</keyword>
<name>A0ABU1N2M7_9CAUL</name>
<evidence type="ECO:0000313" key="1">
    <source>
        <dbReference type="EMBL" id="MDR6532684.1"/>
    </source>
</evidence>
<gene>
    <name evidence="1" type="ORF">J2800_003444</name>
</gene>
<evidence type="ECO:0000313" key="2">
    <source>
        <dbReference type="Proteomes" id="UP001262754"/>
    </source>
</evidence>
<protein>
    <recommendedName>
        <fullName evidence="3">ADP-ribosylation/crystallin J1</fullName>
    </recommendedName>
</protein>
<dbReference type="Proteomes" id="UP001262754">
    <property type="component" value="Unassembled WGS sequence"/>
</dbReference>
<proteinExistence type="predicted"/>
<sequence>MSTITLYRPVGTEELKLIEASGWTTFPPRLPEQPIFYPVTNEAYAAQIARDWNAVHNDDKRGYVTRFDVSADFLAAFDKKVVGGREHEEYWIPAEDLPLFNAAIEGQIEVVVTFEGGAR</sequence>
<organism evidence="1 2">
    <name type="scientific">Caulobacter rhizosphaerae</name>
    <dbReference type="NCBI Taxonomy" id="2010972"/>
    <lineage>
        <taxon>Bacteria</taxon>
        <taxon>Pseudomonadati</taxon>
        <taxon>Pseudomonadota</taxon>
        <taxon>Alphaproteobacteria</taxon>
        <taxon>Caulobacterales</taxon>
        <taxon>Caulobacteraceae</taxon>
        <taxon>Caulobacter</taxon>
    </lineage>
</organism>